<dbReference type="GO" id="GO:0008093">
    <property type="term" value="F:cytoskeletal anchor activity"/>
    <property type="evidence" value="ECO:0007669"/>
    <property type="project" value="TreeGrafter"/>
</dbReference>
<dbReference type="GO" id="GO:0051764">
    <property type="term" value="P:actin crosslink formation"/>
    <property type="evidence" value="ECO:0000318"/>
    <property type="project" value="GO_Central"/>
</dbReference>
<sequence>MPGVTADSTVVEGDLDSSPQRTSSAESNFRELDDAYLQNQARIWLGEVLQIRFDEQIDISDLLADGELLFEVAEVISRTLPTLSADESHIKAHERKTLASNKSTRRYMPYYNVDSFLRMCKNLGIDGIDLFTPSDVVERRNTRKVCMCLRSLSKKSRLRDLNVPDFDSVTCTLAMPTDMVECIRKSLEKSHSSSSLSVEQEAEKVSRVRVWRRMSNSASAVSNGYSDSCDEAESKFVVAESYGSSDDAYDAESPDISGSQVVREYNSELQLSTRSDFENEDDDLCEYLSPSNAESVGSPCSQYYSDEDLSVPSSNGLGSRISGKVPELNIETNHEYQISDVVHVPIDWEDIHLDVGNNKGVNANDGEVDCVSHDNEDVDTTCSHGFYLIGNDMCNEQLGTSNNPSKVDCDNISELGEPPECVLTDDFHVSDAPHLSHEDAPSENNATKHDPLVCEVDLGTGEHYSHGKTKDTVLYGELLIQSSCVSKPSESPDLLYDSENQASNACTKVINIGVNSCCDRVNNENVTSEVVAGELRFHEEQSPCSVDYDGNTFNCSSLVDVKSNDYDDHATFVDPIRTSIPSLFERDTVICTDVHCSPIENDKESLESKMMPDNKEQHSDNGCMEGNASNESDMPQMDLNSSPCMVEAKNITGCSKGCHDTMEGSEGHNALVESVDHKPLDNTILVSSFATAVCDPHSEAQHPKILEDTDHKHLQCVKEAEKGESKFVKQEGTNKEVPVHKPQRKLLKSIVKGTTLVGVAVFLLHLRKNRRENTSGAKKRPAQIVIQGTTKPLQKGQMGGSTSSVYPAEKLHLKL</sequence>
<dbReference type="InterPro" id="IPR001715">
    <property type="entry name" value="CH_dom"/>
</dbReference>
<dbReference type="GeneID" id="110789356"/>
<evidence type="ECO:0000256" key="1">
    <source>
        <dbReference type="SAM" id="MobiDB-lite"/>
    </source>
</evidence>
<dbReference type="PROSITE" id="PS50021">
    <property type="entry name" value="CH"/>
    <property type="match status" value="1"/>
</dbReference>
<feature type="compositionally biased region" description="Polar residues" evidence="1">
    <location>
        <begin position="17"/>
        <end position="27"/>
    </location>
</feature>
<dbReference type="InterPro" id="IPR036872">
    <property type="entry name" value="CH_dom_sf"/>
</dbReference>
<feature type="region of interest" description="Disordered" evidence="1">
    <location>
        <begin position="1"/>
        <end position="27"/>
    </location>
</feature>
<dbReference type="AlphaFoldDB" id="A0A9R0IIH3"/>
<evidence type="ECO:0000313" key="3">
    <source>
        <dbReference type="Proteomes" id="UP000813463"/>
    </source>
</evidence>
<feature type="region of interest" description="Disordered" evidence="1">
    <location>
        <begin position="772"/>
        <end position="806"/>
    </location>
</feature>
<proteinExistence type="predicted"/>
<dbReference type="Proteomes" id="UP000813463">
    <property type="component" value="Chromosome 4"/>
</dbReference>
<protein>
    <submittedName>
        <fullName evidence="4">Uncharacterized protein isoform X1</fullName>
    </submittedName>
</protein>
<dbReference type="SMART" id="SM00033">
    <property type="entry name" value="CH"/>
    <property type="match status" value="1"/>
</dbReference>
<organism evidence="3 4">
    <name type="scientific">Spinacia oleracea</name>
    <name type="common">Spinach</name>
    <dbReference type="NCBI Taxonomy" id="3562"/>
    <lineage>
        <taxon>Eukaryota</taxon>
        <taxon>Viridiplantae</taxon>
        <taxon>Streptophyta</taxon>
        <taxon>Embryophyta</taxon>
        <taxon>Tracheophyta</taxon>
        <taxon>Spermatophyta</taxon>
        <taxon>Magnoliopsida</taxon>
        <taxon>eudicotyledons</taxon>
        <taxon>Gunneridae</taxon>
        <taxon>Pentapetalae</taxon>
        <taxon>Caryophyllales</taxon>
        <taxon>Chenopodiaceae</taxon>
        <taxon>Chenopodioideae</taxon>
        <taxon>Anserineae</taxon>
        <taxon>Spinacia</taxon>
    </lineage>
</organism>
<keyword evidence="3" id="KW-1185">Reference proteome</keyword>
<evidence type="ECO:0000259" key="2">
    <source>
        <dbReference type="PROSITE" id="PS50021"/>
    </source>
</evidence>
<dbReference type="GO" id="GO:0005884">
    <property type="term" value="C:actin filament"/>
    <property type="evidence" value="ECO:0007669"/>
    <property type="project" value="TreeGrafter"/>
</dbReference>
<dbReference type="GO" id="GO:0051015">
    <property type="term" value="F:actin filament binding"/>
    <property type="evidence" value="ECO:0000318"/>
    <property type="project" value="GO_Central"/>
</dbReference>
<dbReference type="SUPFAM" id="SSF47576">
    <property type="entry name" value="Calponin-homology domain, CH-domain"/>
    <property type="match status" value="1"/>
</dbReference>
<dbReference type="PANTHER" id="PTHR46756">
    <property type="entry name" value="TRANSGELIN"/>
    <property type="match status" value="1"/>
</dbReference>
<feature type="domain" description="Calponin-homology (CH)" evidence="2">
    <location>
        <begin position="35"/>
        <end position="157"/>
    </location>
</feature>
<name>A0A9R0IIH3_SPIOL</name>
<gene>
    <name evidence="4" type="primary">LOC110789356</name>
</gene>
<dbReference type="OrthoDB" id="21595at2759"/>
<dbReference type="Gene3D" id="1.10.418.10">
    <property type="entry name" value="Calponin-like domain"/>
    <property type="match status" value="1"/>
</dbReference>
<reference evidence="3" key="1">
    <citation type="journal article" date="2021" name="Nat. Commun.">
        <title>Genomic analyses provide insights into spinach domestication and the genetic basis of agronomic traits.</title>
        <authorList>
            <person name="Cai X."/>
            <person name="Sun X."/>
            <person name="Xu C."/>
            <person name="Sun H."/>
            <person name="Wang X."/>
            <person name="Ge C."/>
            <person name="Zhang Z."/>
            <person name="Wang Q."/>
            <person name="Fei Z."/>
            <person name="Jiao C."/>
            <person name="Wang Q."/>
        </authorList>
    </citation>
    <scope>NUCLEOTIDE SEQUENCE [LARGE SCALE GENOMIC DNA]</scope>
    <source>
        <strain evidence="3">cv. Varoflay</strain>
    </source>
</reference>
<dbReference type="KEGG" id="soe:110789356"/>
<dbReference type="PANTHER" id="PTHR46756:SF18">
    <property type="entry name" value="GAS2-LIKE PROTEIN PICKLED EGGS"/>
    <property type="match status" value="1"/>
</dbReference>
<dbReference type="CDD" id="cd00014">
    <property type="entry name" value="CH_SF"/>
    <property type="match status" value="1"/>
</dbReference>
<accession>A0A9R0IIH3</accession>
<dbReference type="RefSeq" id="XP_021849707.1">
    <property type="nucleotide sequence ID" value="XM_021994015.2"/>
</dbReference>
<evidence type="ECO:0000313" key="4">
    <source>
        <dbReference type="RefSeq" id="XP_021849707.1"/>
    </source>
</evidence>
<reference evidence="4" key="2">
    <citation type="submission" date="2025-08" db="UniProtKB">
        <authorList>
            <consortium name="RefSeq"/>
        </authorList>
    </citation>
    <scope>IDENTIFICATION</scope>
    <source>
        <tissue evidence="4">Leaf</tissue>
    </source>
</reference>